<dbReference type="SUPFAM" id="SSF55874">
    <property type="entry name" value="ATPase domain of HSP90 chaperone/DNA topoisomerase II/histidine kinase"/>
    <property type="match status" value="1"/>
</dbReference>
<dbReference type="KEGG" id="gps:C427_0766"/>
<dbReference type="AlphaFoldDB" id="K7AYA8"/>
<dbReference type="PROSITE" id="PS50109">
    <property type="entry name" value="HIS_KIN"/>
    <property type="match status" value="1"/>
</dbReference>
<evidence type="ECO:0000256" key="2">
    <source>
        <dbReference type="ARBA" id="ARBA00012438"/>
    </source>
</evidence>
<dbReference type="EMBL" id="CP003837">
    <property type="protein sequence ID" value="AGH42875.1"/>
    <property type="molecule type" value="Genomic_DNA"/>
</dbReference>
<dbReference type="Gene3D" id="3.30.450.40">
    <property type="match status" value="1"/>
</dbReference>
<dbReference type="InterPro" id="IPR036890">
    <property type="entry name" value="HATPase_C_sf"/>
</dbReference>
<name>K7AYA8_9ALTE</name>
<sequence>MPKHKELSIQTLKKYNLNSTDIDKLFDDIAVLAIEGCNKPFAMVSFIDADTQWVASKVGSFPNEINRENIFCTDMLKQTDVFEISDTLIDERTKLNECVIKTPNIRYFAGVPLINYEQKILGTLCVFDTQPSLLDKHQKAILKLLAKDVVSQLALRRKNLELSNLIDLNQMITENNPDLIFAKDSDYKISHANTAFLSLFPEEMRDKVIGHSTLDIYSDAEALTFLVQDKLAFEQGKAETTEHITFPSGEMRTFFITKTRFDDDEGNAYLLGVARDVTEREALIEKLKKSNSDLDEFAYIASHDLKAPLNAIKRLVSWIEEDANKVLQGDSLEHFGMIKNRIDRMNMLLKDLLDYSRIGKNDGLPQTLNLQESVKSCCKSLALSDSFIIEADDTDLVLPKVPFELVLTNLISNAIKHHDKTSGHITIKCKHLKHDFQISVTDDGPGIDPSLHEKIFMKFQTLKPRDEVEGSGLGLAIVEKVLANYSGNISITSDVGKGATLIVTWPKANNK</sequence>
<keyword evidence="9" id="KW-1185">Reference proteome</keyword>
<dbReference type="PRINTS" id="PR00344">
    <property type="entry name" value="BCTRLSENSOR"/>
</dbReference>
<evidence type="ECO:0000259" key="6">
    <source>
        <dbReference type="PROSITE" id="PS50109"/>
    </source>
</evidence>
<dbReference type="InterPro" id="IPR000014">
    <property type="entry name" value="PAS"/>
</dbReference>
<dbReference type="InterPro" id="IPR036097">
    <property type="entry name" value="HisK_dim/P_sf"/>
</dbReference>
<keyword evidence="3" id="KW-0597">Phosphoprotein</keyword>
<dbReference type="InterPro" id="IPR003594">
    <property type="entry name" value="HATPase_dom"/>
</dbReference>
<dbReference type="SUPFAM" id="SSF55785">
    <property type="entry name" value="PYP-like sensor domain (PAS domain)"/>
    <property type="match status" value="1"/>
</dbReference>
<reference evidence="8 9" key="1">
    <citation type="journal article" date="2013" name="Genome Announc.">
        <title>Complete Genome Sequence of Glaciecola psychrophila Strain 170T.</title>
        <authorList>
            <person name="Yin J."/>
            <person name="Chen J."/>
            <person name="Liu G."/>
            <person name="Yu Y."/>
            <person name="Song L."/>
            <person name="Wang X."/>
            <person name="Qu X."/>
        </authorList>
    </citation>
    <scope>NUCLEOTIDE SEQUENCE [LARGE SCALE GENOMIC DNA]</scope>
    <source>
        <strain evidence="8 9">170</strain>
    </source>
</reference>
<evidence type="ECO:0000256" key="5">
    <source>
        <dbReference type="ARBA" id="ARBA00022777"/>
    </source>
</evidence>
<dbReference type="SMART" id="SM00388">
    <property type="entry name" value="HisKA"/>
    <property type="match status" value="1"/>
</dbReference>
<dbReference type="Proteomes" id="UP000011864">
    <property type="component" value="Chromosome"/>
</dbReference>
<dbReference type="SUPFAM" id="SSF55781">
    <property type="entry name" value="GAF domain-like"/>
    <property type="match status" value="1"/>
</dbReference>
<evidence type="ECO:0000256" key="1">
    <source>
        <dbReference type="ARBA" id="ARBA00000085"/>
    </source>
</evidence>
<organism evidence="8 9">
    <name type="scientific">Paraglaciecola psychrophila 170</name>
    <dbReference type="NCBI Taxonomy" id="1129794"/>
    <lineage>
        <taxon>Bacteria</taxon>
        <taxon>Pseudomonadati</taxon>
        <taxon>Pseudomonadota</taxon>
        <taxon>Gammaproteobacteria</taxon>
        <taxon>Alteromonadales</taxon>
        <taxon>Alteromonadaceae</taxon>
        <taxon>Paraglaciecola</taxon>
    </lineage>
</organism>
<dbReference type="RefSeq" id="WP_007642790.1">
    <property type="nucleotide sequence ID" value="NC_020514.1"/>
</dbReference>
<accession>K7AYA8</accession>
<dbReference type="SUPFAM" id="SSF47384">
    <property type="entry name" value="Homodimeric domain of signal transducing histidine kinase"/>
    <property type="match status" value="1"/>
</dbReference>
<dbReference type="InterPro" id="IPR003661">
    <property type="entry name" value="HisK_dim/P_dom"/>
</dbReference>
<dbReference type="STRING" id="1129794.C427_0766"/>
<dbReference type="PROSITE" id="PS50113">
    <property type="entry name" value="PAC"/>
    <property type="match status" value="1"/>
</dbReference>
<dbReference type="InterPro" id="IPR035965">
    <property type="entry name" value="PAS-like_dom_sf"/>
</dbReference>
<evidence type="ECO:0000259" key="7">
    <source>
        <dbReference type="PROSITE" id="PS50113"/>
    </source>
</evidence>
<dbReference type="EC" id="2.7.13.3" evidence="2"/>
<dbReference type="Gene3D" id="1.10.287.130">
    <property type="match status" value="1"/>
</dbReference>
<dbReference type="SMART" id="SM00387">
    <property type="entry name" value="HATPase_c"/>
    <property type="match status" value="1"/>
</dbReference>
<dbReference type="Gene3D" id="3.30.565.10">
    <property type="entry name" value="Histidine kinase-like ATPase, C-terminal domain"/>
    <property type="match status" value="1"/>
</dbReference>
<dbReference type="PANTHER" id="PTHR43304:SF1">
    <property type="entry name" value="PAC DOMAIN-CONTAINING PROTEIN"/>
    <property type="match status" value="1"/>
</dbReference>
<evidence type="ECO:0000313" key="8">
    <source>
        <dbReference type="EMBL" id="AGH42875.1"/>
    </source>
</evidence>
<dbReference type="InterPro" id="IPR013656">
    <property type="entry name" value="PAS_4"/>
</dbReference>
<dbReference type="Pfam" id="PF02518">
    <property type="entry name" value="HATPase_c"/>
    <property type="match status" value="1"/>
</dbReference>
<keyword evidence="5" id="KW-0418">Kinase</keyword>
<dbReference type="Gene3D" id="3.30.450.20">
    <property type="entry name" value="PAS domain"/>
    <property type="match status" value="1"/>
</dbReference>
<dbReference type="InterPro" id="IPR005467">
    <property type="entry name" value="His_kinase_dom"/>
</dbReference>
<dbReference type="OrthoDB" id="9812358at2"/>
<dbReference type="CDD" id="cd00130">
    <property type="entry name" value="PAS"/>
    <property type="match status" value="1"/>
</dbReference>
<dbReference type="Pfam" id="PF08448">
    <property type="entry name" value="PAS_4"/>
    <property type="match status" value="1"/>
</dbReference>
<gene>
    <name evidence="8" type="ORF">C427_0766</name>
</gene>
<feature type="domain" description="PAC" evidence="7">
    <location>
        <begin position="238"/>
        <end position="289"/>
    </location>
</feature>
<dbReference type="PATRIC" id="fig|1129794.4.peg.755"/>
<dbReference type="InterPro" id="IPR000700">
    <property type="entry name" value="PAS-assoc_C"/>
</dbReference>
<dbReference type="Pfam" id="PF00512">
    <property type="entry name" value="HisKA"/>
    <property type="match status" value="1"/>
</dbReference>
<proteinExistence type="predicted"/>
<feature type="domain" description="Histidine kinase" evidence="6">
    <location>
        <begin position="300"/>
        <end position="509"/>
    </location>
</feature>
<dbReference type="InterPro" id="IPR052162">
    <property type="entry name" value="Sensor_kinase/Photoreceptor"/>
</dbReference>
<dbReference type="PANTHER" id="PTHR43304">
    <property type="entry name" value="PHYTOCHROME-LIKE PROTEIN CPH1"/>
    <property type="match status" value="1"/>
</dbReference>
<dbReference type="CDD" id="cd00082">
    <property type="entry name" value="HisKA"/>
    <property type="match status" value="1"/>
</dbReference>
<dbReference type="InterPro" id="IPR003018">
    <property type="entry name" value="GAF"/>
</dbReference>
<comment type="catalytic activity">
    <reaction evidence="1">
        <text>ATP + protein L-histidine = ADP + protein N-phospho-L-histidine.</text>
        <dbReference type="EC" id="2.7.13.3"/>
    </reaction>
</comment>
<evidence type="ECO:0000313" key="9">
    <source>
        <dbReference type="Proteomes" id="UP000011864"/>
    </source>
</evidence>
<protein>
    <recommendedName>
        <fullName evidence="2">histidine kinase</fullName>
        <ecNumber evidence="2">2.7.13.3</ecNumber>
    </recommendedName>
</protein>
<dbReference type="Pfam" id="PF01590">
    <property type="entry name" value="GAF"/>
    <property type="match status" value="1"/>
</dbReference>
<keyword evidence="4" id="KW-0808">Transferase</keyword>
<dbReference type="GO" id="GO:0000155">
    <property type="term" value="F:phosphorelay sensor kinase activity"/>
    <property type="evidence" value="ECO:0007669"/>
    <property type="project" value="InterPro"/>
</dbReference>
<dbReference type="InterPro" id="IPR029016">
    <property type="entry name" value="GAF-like_dom_sf"/>
</dbReference>
<evidence type="ECO:0000256" key="3">
    <source>
        <dbReference type="ARBA" id="ARBA00022553"/>
    </source>
</evidence>
<dbReference type="eggNOG" id="COG4251">
    <property type="taxonomic scope" value="Bacteria"/>
</dbReference>
<dbReference type="NCBIfam" id="TIGR00229">
    <property type="entry name" value="sensory_box"/>
    <property type="match status" value="1"/>
</dbReference>
<evidence type="ECO:0000256" key="4">
    <source>
        <dbReference type="ARBA" id="ARBA00022679"/>
    </source>
</evidence>
<dbReference type="InterPro" id="IPR004358">
    <property type="entry name" value="Sig_transdc_His_kin-like_C"/>
</dbReference>
<dbReference type="eggNOG" id="COG2203">
    <property type="taxonomic scope" value="Bacteria"/>
</dbReference>
<dbReference type="CDD" id="cd00075">
    <property type="entry name" value="HATPase"/>
    <property type="match status" value="1"/>
</dbReference>
<dbReference type="HOGENOM" id="CLU_000445_114_44_6"/>